<feature type="active site" description="Proton donor" evidence="9 10">
    <location>
        <position position="195"/>
    </location>
</feature>
<dbReference type="HAMAP" id="MF_00318">
    <property type="entry name" value="Enolase"/>
    <property type="match status" value="1"/>
</dbReference>
<feature type="active site" description="Proton acceptor" evidence="9 10">
    <location>
        <position position="327"/>
    </location>
</feature>
<evidence type="ECO:0000256" key="6">
    <source>
        <dbReference type="ARBA" id="ARBA00022842"/>
    </source>
</evidence>
<keyword evidence="15" id="KW-0670">Pyruvate</keyword>
<evidence type="ECO:0000256" key="12">
    <source>
        <dbReference type="PIRSR" id="PIRSR001400-3"/>
    </source>
</evidence>
<dbReference type="SMART" id="SM01192">
    <property type="entry name" value="Enolase_C"/>
    <property type="match status" value="1"/>
</dbReference>
<dbReference type="GO" id="GO:0006096">
    <property type="term" value="P:glycolytic process"/>
    <property type="evidence" value="ECO:0007669"/>
    <property type="project" value="UniProtKB-UniRule"/>
</dbReference>
<keyword evidence="6 9" id="KW-0460">Magnesium</keyword>
<feature type="binding site" evidence="9 12">
    <location>
        <position position="302"/>
    </location>
    <ligand>
        <name>Mg(2+)</name>
        <dbReference type="ChEBI" id="CHEBI:18420"/>
    </ligand>
</feature>
<dbReference type="SFLD" id="SFLDS00001">
    <property type="entry name" value="Enolase"/>
    <property type="match status" value="1"/>
</dbReference>
<sequence>MSKVTSLFAKEVPDSRENPTVEVLIFLDKFSGKAGVPSGASTGAHEAFSLPASQAINNINNEIAKNIIGKEFNQKSLDEFLITLDGTKNKNRLGANAILAVSLAFTRTSSAEKGLELYEYIGQLSDNSDYKIPQPMFNIINGGKHTDNGLDIQEFMVCPIKFETIRQKIDACQKIIVSLKIILEDKGYEISFGDEGGFAPKLQSNEEALDLILLAIKNAGFSTEQVKLAIDVAASTFYKNGAYQLKTGGYRVKTREEMIDWYENLISKYPIISIEDGLHEEDFDGFSEMSEKLGDKIMIVGDDLTVTNISRIKTALEKKAINSVIIKPNQIGSLTETLESIALAIQNGIVPIVSHRSGETLDSFIADLAVGLGCPYFKSGSLVQPERMSKYQRLVEIENILQKK</sequence>
<dbReference type="PANTHER" id="PTHR11902">
    <property type="entry name" value="ENOLASE"/>
    <property type="match status" value="1"/>
</dbReference>
<dbReference type="AlphaFoldDB" id="A0A1G2USB0"/>
<comment type="catalytic activity">
    <reaction evidence="9">
        <text>(2R)-2-phosphoglycerate = phosphoenolpyruvate + H2O</text>
        <dbReference type="Rhea" id="RHEA:10164"/>
        <dbReference type="ChEBI" id="CHEBI:15377"/>
        <dbReference type="ChEBI" id="CHEBI:58289"/>
        <dbReference type="ChEBI" id="CHEBI:58702"/>
        <dbReference type="EC" id="4.2.1.11"/>
    </reaction>
</comment>
<evidence type="ECO:0000256" key="7">
    <source>
        <dbReference type="ARBA" id="ARBA00023152"/>
    </source>
</evidence>
<evidence type="ECO:0000313" key="15">
    <source>
        <dbReference type="EMBL" id="OHB12261.1"/>
    </source>
</evidence>
<dbReference type="InterPro" id="IPR036849">
    <property type="entry name" value="Enolase-like_C_sf"/>
</dbReference>
<evidence type="ECO:0000256" key="5">
    <source>
        <dbReference type="ARBA" id="ARBA00022525"/>
    </source>
</evidence>
<comment type="subcellular location">
    <subcellularLocation>
        <location evidence="9">Cytoplasm</location>
    </subcellularLocation>
    <subcellularLocation>
        <location evidence="9">Secreted</location>
    </subcellularLocation>
    <subcellularLocation>
        <location evidence="9">Cell surface</location>
    </subcellularLocation>
    <text evidence="9">Fractions of enolase are present in both the cytoplasm and on the cell surface.</text>
</comment>
<comment type="function">
    <text evidence="9">Catalyzes the reversible conversion of 2-phosphoglycerate (2-PG) into phosphoenolpyruvate (PEP). It is essential for the degradation of carbohydrates via glycolysis.</text>
</comment>
<dbReference type="NCBIfam" id="TIGR01060">
    <property type="entry name" value="eno"/>
    <property type="match status" value="1"/>
</dbReference>
<keyword evidence="9 12" id="KW-0479">Metal-binding</keyword>
<dbReference type="InterPro" id="IPR000941">
    <property type="entry name" value="Enolase"/>
</dbReference>
<dbReference type="PROSITE" id="PS00164">
    <property type="entry name" value="ENOLASE"/>
    <property type="match status" value="1"/>
</dbReference>
<comment type="cofactor">
    <cofactor evidence="9">
        <name>Mg(2+)</name>
        <dbReference type="ChEBI" id="CHEBI:18420"/>
    </cofactor>
    <text evidence="9">Binds a second Mg(2+) ion via substrate during catalysis.</text>
</comment>
<dbReference type="Gene3D" id="3.30.390.10">
    <property type="entry name" value="Enolase-like, N-terminal domain"/>
    <property type="match status" value="1"/>
</dbReference>
<dbReference type="EC" id="4.2.1.11" evidence="3 9"/>
<organism evidence="15 16">
    <name type="scientific">Candidatus Zambryskibacteria bacterium RIFCSPLOWO2_12_FULL_39_23</name>
    <dbReference type="NCBI Taxonomy" id="1802776"/>
    <lineage>
        <taxon>Bacteria</taxon>
        <taxon>Candidatus Zambryskiibacteriota</taxon>
    </lineage>
</organism>
<proteinExistence type="inferred from homology"/>
<reference evidence="15 16" key="1">
    <citation type="journal article" date="2016" name="Nat. Commun.">
        <title>Thousands of microbial genomes shed light on interconnected biogeochemical processes in an aquifer system.</title>
        <authorList>
            <person name="Anantharaman K."/>
            <person name="Brown C.T."/>
            <person name="Hug L.A."/>
            <person name="Sharon I."/>
            <person name="Castelle C.J."/>
            <person name="Probst A.J."/>
            <person name="Thomas B.C."/>
            <person name="Singh A."/>
            <person name="Wilkins M.J."/>
            <person name="Karaoz U."/>
            <person name="Brodie E.L."/>
            <person name="Williams K.H."/>
            <person name="Hubbard S.S."/>
            <person name="Banfield J.F."/>
        </authorList>
    </citation>
    <scope>NUCLEOTIDE SEQUENCE [LARGE SCALE GENOMIC DNA]</scope>
</reference>
<keyword evidence="9" id="KW-0963">Cytoplasm</keyword>
<evidence type="ECO:0000259" key="14">
    <source>
        <dbReference type="SMART" id="SM01193"/>
    </source>
</evidence>
<gene>
    <name evidence="9" type="primary">eno</name>
    <name evidence="15" type="ORF">A3G99_00670</name>
</gene>
<dbReference type="InterPro" id="IPR029017">
    <property type="entry name" value="Enolase-like_N"/>
</dbReference>
<name>A0A1G2USB0_9BACT</name>
<feature type="binding site" evidence="11">
    <location>
        <position position="154"/>
    </location>
    <ligand>
        <name>substrate</name>
    </ligand>
</feature>
<feature type="binding site" evidence="11">
    <location>
        <position position="275"/>
    </location>
    <ligand>
        <name>substrate</name>
    </ligand>
</feature>
<feature type="binding site" evidence="9">
    <location>
        <position position="327"/>
    </location>
    <ligand>
        <name>(2R)-2-phosphoglycerate</name>
        <dbReference type="ChEBI" id="CHEBI:58289"/>
    </ligand>
</feature>
<feature type="binding site" evidence="9">
    <location>
        <position position="356"/>
    </location>
    <ligand>
        <name>(2R)-2-phosphoglycerate</name>
        <dbReference type="ChEBI" id="CHEBI:58289"/>
    </ligand>
</feature>
<dbReference type="GO" id="GO:0000015">
    <property type="term" value="C:phosphopyruvate hydratase complex"/>
    <property type="evidence" value="ECO:0007669"/>
    <property type="project" value="InterPro"/>
</dbReference>
<dbReference type="InterPro" id="IPR020810">
    <property type="entry name" value="Enolase_C"/>
</dbReference>
<dbReference type="GO" id="GO:0004634">
    <property type="term" value="F:phosphopyruvate hydratase activity"/>
    <property type="evidence" value="ECO:0007669"/>
    <property type="project" value="UniProtKB-UniRule"/>
</dbReference>
<feature type="binding site" evidence="11">
    <location>
        <position position="378"/>
    </location>
    <ligand>
        <name>substrate</name>
    </ligand>
</feature>
<dbReference type="UniPathway" id="UPA00109">
    <property type="reaction ID" value="UER00187"/>
</dbReference>
<dbReference type="InterPro" id="IPR020811">
    <property type="entry name" value="Enolase_N"/>
</dbReference>
<feature type="binding site" evidence="11">
    <location>
        <position position="302"/>
    </location>
    <ligand>
        <name>substrate</name>
    </ligand>
</feature>
<evidence type="ECO:0000313" key="16">
    <source>
        <dbReference type="Proteomes" id="UP000176558"/>
    </source>
</evidence>
<comment type="caution">
    <text evidence="15">The sequence shown here is derived from an EMBL/GenBank/DDBJ whole genome shotgun (WGS) entry which is preliminary data.</text>
</comment>
<dbReference type="PIRSF" id="PIRSF001400">
    <property type="entry name" value="Enolase"/>
    <property type="match status" value="1"/>
</dbReference>
<dbReference type="Pfam" id="PF03952">
    <property type="entry name" value="Enolase_N"/>
    <property type="match status" value="1"/>
</dbReference>
<dbReference type="SUPFAM" id="SSF54826">
    <property type="entry name" value="Enolase N-terminal domain-like"/>
    <property type="match status" value="1"/>
</dbReference>
<dbReference type="CDD" id="cd03313">
    <property type="entry name" value="enolase"/>
    <property type="match status" value="1"/>
</dbReference>
<feature type="binding site" evidence="9">
    <location>
        <position position="357"/>
    </location>
    <ligand>
        <name>(2R)-2-phosphoglycerate</name>
        <dbReference type="ChEBI" id="CHEBI:58289"/>
    </ligand>
</feature>
<dbReference type="PRINTS" id="PR00148">
    <property type="entry name" value="ENOLASE"/>
</dbReference>
<evidence type="ECO:0000256" key="9">
    <source>
        <dbReference type="HAMAP-Rule" id="MF_00318"/>
    </source>
</evidence>
<evidence type="ECO:0000256" key="10">
    <source>
        <dbReference type="PIRSR" id="PIRSR001400-1"/>
    </source>
</evidence>
<evidence type="ECO:0000256" key="8">
    <source>
        <dbReference type="ARBA" id="ARBA00023239"/>
    </source>
</evidence>
<dbReference type="Gene3D" id="3.20.20.120">
    <property type="entry name" value="Enolase-like C-terminal domain"/>
    <property type="match status" value="1"/>
</dbReference>
<evidence type="ECO:0000259" key="13">
    <source>
        <dbReference type="SMART" id="SM01192"/>
    </source>
</evidence>
<evidence type="ECO:0000256" key="4">
    <source>
        <dbReference type="ARBA" id="ARBA00017068"/>
    </source>
</evidence>
<comment type="similarity">
    <text evidence="2 9">Belongs to the enolase family.</text>
</comment>
<feature type="domain" description="Enolase N-terminal" evidence="14">
    <location>
        <begin position="4"/>
        <end position="121"/>
    </location>
</feature>
<dbReference type="SUPFAM" id="SSF51604">
    <property type="entry name" value="Enolase C-terminal domain-like"/>
    <property type="match status" value="1"/>
</dbReference>
<dbReference type="Proteomes" id="UP000176558">
    <property type="component" value="Unassembled WGS sequence"/>
</dbReference>
<dbReference type="EMBL" id="MHWT01000019">
    <property type="protein sequence ID" value="OHB12261.1"/>
    <property type="molecule type" value="Genomic_DNA"/>
</dbReference>
<evidence type="ECO:0000256" key="11">
    <source>
        <dbReference type="PIRSR" id="PIRSR001400-2"/>
    </source>
</evidence>
<feature type="binding site" evidence="9">
    <location>
        <position position="153"/>
    </location>
    <ligand>
        <name>(2R)-2-phosphoglycerate</name>
        <dbReference type="ChEBI" id="CHEBI:58289"/>
    </ligand>
</feature>
<evidence type="ECO:0000256" key="3">
    <source>
        <dbReference type="ARBA" id="ARBA00012058"/>
    </source>
</evidence>
<dbReference type="GO" id="GO:0005576">
    <property type="term" value="C:extracellular region"/>
    <property type="evidence" value="ECO:0007669"/>
    <property type="project" value="UniProtKB-SubCell"/>
</dbReference>
<dbReference type="SFLD" id="SFLDG00178">
    <property type="entry name" value="enolase"/>
    <property type="match status" value="1"/>
</dbReference>
<feature type="domain" description="Enolase C-terminal TIM barrel" evidence="13">
    <location>
        <begin position="129"/>
        <end position="404"/>
    </location>
</feature>
<accession>A0A1G2USB0</accession>
<dbReference type="SFLD" id="SFLDF00002">
    <property type="entry name" value="enolase"/>
    <property type="match status" value="1"/>
</dbReference>
<dbReference type="GO" id="GO:0000287">
    <property type="term" value="F:magnesium ion binding"/>
    <property type="evidence" value="ECO:0007669"/>
    <property type="project" value="UniProtKB-UniRule"/>
</dbReference>
<feature type="binding site" evidence="9 12">
    <location>
        <position position="231"/>
    </location>
    <ligand>
        <name>Mg(2+)</name>
        <dbReference type="ChEBI" id="CHEBI:18420"/>
    </ligand>
</feature>
<evidence type="ECO:0000256" key="2">
    <source>
        <dbReference type="ARBA" id="ARBA00009604"/>
    </source>
</evidence>
<keyword evidence="8 9" id="KW-0456">Lyase</keyword>
<comment type="cofactor">
    <cofactor evidence="12">
        <name>Mg(2+)</name>
        <dbReference type="ChEBI" id="CHEBI:18420"/>
    </cofactor>
    <text evidence="12">Mg(2+) is required for catalysis and for stabilizing the dimer.</text>
</comment>
<keyword evidence="5 9" id="KW-0964">Secreted</keyword>
<dbReference type="SMART" id="SM01193">
    <property type="entry name" value="Enolase_N"/>
    <property type="match status" value="1"/>
</dbReference>
<feature type="binding site" evidence="9">
    <location>
        <position position="378"/>
    </location>
    <ligand>
        <name>(2R)-2-phosphoglycerate</name>
        <dbReference type="ChEBI" id="CHEBI:58289"/>
    </ligand>
</feature>
<dbReference type="InterPro" id="IPR020809">
    <property type="entry name" value="Enolase_CS"/>
</dbReference>
<protein>
    <recommendedName>
        <fullName evidence="4 9">Enolase</fullName>
        <ecNumber evidence="3 9">4.2.1.11</ecNumber>
    </recommendedName>
    <alternativeName>
        <fullName evidence="9">2-phospho-D-glycerate hydro-lyase</fullName>
    </alternativeName>
    <alternativeName>
        <fullName evidence="9">2-phosphoglycerate dehydratase</fullName>
    </alternativeName>
</protein>
<keyword evidence="7 9" id="KW-0324">Glycolysis</keyword>
<dbReference type="PANTHER" id="PTHR11902:SF1">
    <property type="entry name" value="ENOLASE"/>
    <property type="match status" value="1"/>
</dbReference>
<evidence type="ECO:0000256" key="1">
    <source>
        <dbReference type="ARBA" id="ARBA00005031"/>
    </source>
</evidence>
<feature type="binding site" evidence="11">
    <location>
        <begin position="354"/>
        <end position="357"/>
    </location>
    <ligand>
        <name>substrate</name>
    </ligand>
</feature>
<dbReference type="Pfam" id="PF00113">
    <property type="entry name" value="Enolase_C"/>
    <property type="match status" value="1"/>
</dbReference>
<comment type="pathway">
    <text evidence="1 9">Carbohydrate degradation; glycolysis; pyruvate from D-glyceraldehyde 3-phosphate: step 4/5.</text>
</comment>
<feature type="binding site" evidence="9 12">
    <location>
        <position position="275"/>
    </location>
    <ligand>
        <name>Mg(2+)</name>
        <dbReference type="ChEBI" id="CHEBI:18420"/>
    </ligand>
</feature>
<feature type="binding site" evidence="11">
    <location>
        <position position="145"/>
    </location>
    <ligand>
        <name>substrate</name>
    </ligand>
</feature>
<dbReference type="GO" id="GO:0009986">
    <property type="term" value="C:cell surface"/>
    <property type="evidence" value="ECO:0007669"/>
    <property type="project" value="UniProtKB-SubCell"/>
</dbReference>